<proteinExistence type="inferred from homology"/>
<evidence type="ECO:0000313" key="8">
    <source>
        <dbReference type="EMBL" id="KFN07468.1"/>
    </source>
</evidence>
<evidence type="ECO:0000313" key="9">
    <source>
        <dbReference type="Proteomes" id="UP000029278"/>
    </source>
</evidence>
<accession>A0A090ZAQ0</accession>
<dbReference type="OrthoDB" id="108629at2"/>
<dbReference type="FunFam" id="3.20.20.80:FF:000004">
    <property type="entry name" value="Beta-glucosidase 6-phospho-beta-glucosidase"/>
    <property type="match status" value="1"/>
</dbReference>
<dbReference type="SUPFAM" id="SSF51445">
    <property type="entry name" value="(Trans)glycosidases"/>
    <property type="match status" value="1"/>
</dbReference>
<dbReference type="PANTHER" id="PTHR10353:SF296">
    <property type="entry name" value="6-PHOSPHO-BETA-GLUCOSIDASE"/>
    <property type="match status" value="1"/>
</dbReference>
<name>A0A090ZAQ0_PAEMA</name>
<evidence type="ECO:0000256" key="3">
    <source>
        <dbReference type="ARBA" id="ARBA00023295"/>
    </source>
</evidence>
<dbReference type="PRINTS" id="PR00131">
    <property type="entry name" value="GLHYDRLASE1"/>
</dbReference>
<dbReference type="NCBIfam" id="NF007356">
    <property type="entry name" value="PRK09852.1"/>
    <property type="match status" value="1"/>
</dbReference>
<protein>
    <recommendedName>
        <fullName evidence="6">Amygdalase</fullName>
    </recommendedName>
    <alternativeName>
        <fullName evidence="4">Cellobiase</fullName>
    </alternativeName>
    <alternativeName>
        <fullName evidence="5">Gentiobiase</fullName>
    </alternativeName>
</protein>
<sequence>MAYTANTAIAFPEGFLWGGATAANQIEGGYNEGGKGLSTADVITAGTHTTPRRITPVLEPDAYYPSHEAIDFYHRYEDDIKLFAEMGFKVFRMSIAWSRIFPHGDDAEPNEEGLRFYDRVFAELKKHGIEPLVTISHYEAPLHLAQQYNGWTNRKLIDFYVKYCEVIFNRYKNVVKYWLTFNEINILTMPFGSFIAGAIMPEEGAELGQGAKTDQRLLYQALHHQFVASAKAVKLAHDINKDFKVGCMIAYMCSYPRTCHPDDILLAQQKDNLSNFLCSDVQVRGAYPGFAKRYFRENNIEIVMEDGDEEILKAGCVDFYTFSYYSSVCVSADPEHEQVGGNLSLGLKNPYLQASAWDWQIDPTGLRWSLNNIYNRYEIPLMVVENGLGAADTVAEDGSIHDDYRIEYLREHIKAMKEAIADGVDLIGYTPWGCIDLVSAGTGEMKKRYGFIYVDKDNEGRGTLARSRKQSFHWYKQVIASNGERLE</sequence>
<reference evidence="8 9" key="1">
    <citation type="submission" date="2014-04" db="EMBL/GenBank/DDBJ databases">
        <authorList>
            <person name="Bishop-Lilly K.A."/>
            <person name="Broomall S.M."/>
            <person name="Chain P.S."/>
            <person name="Chertkov O."/>
            <person name="Coyne S.R."/>
            <person name="Daligault H.E."/>
            <person name="Davenport K.W."/>
            <person name="Erkkila T."/>
            <person name="Frey K.G."/>
            <person name="Gibbons H.S."/>
            <person name="Gu W."/>
            <person name="Jaissle J."/>
            <person name="Johnson S.L."/>
            <person name="Koroleva G.I."/>
            <person name="Ladner J.T."/>
            <person name="Lo C.-C."/>
            <person name="Minogue T.D."/>
            <person name="Munk C."/>
            <person name="Palacios G.F."/>
            <person name="Redden C.L."/>
            <person name="Rosenzweig C.N."/>
            <person name="Scholz M.B."/>
            <person name="Teshima H."/>
            <person name="Xu Y."/>
        </authorList>
    </citation>
    <scope>NUCLEOTIDE SEQUENCE [LARGE SCALE GENOMIC DNA]</scope>
    <source>
        <strain evidence="8 9">8244</strain>
    </source>
</reference>
<dbReference type="NCBIfam" id="NF007158">
    <property type="entry name" value="PRK09593.1"/>
    <property type="match status" value="1"/>
</dbReference>
<dbReference type="RefSeq" id="WP_036626350.1">
    <property type="nucleotide sequence ID" value="NZ_BOSD01000027.1"/>
</dbReference>
<evidence type="ECO:0000256" key="1">
    <source>
        <dbReference type="ARBA" id="ARBA00010838"/>
    </source>
</evidence>
<dbReference type="GO" id="GO:0005829">
    <property type="term" value="C:cytosol"/>
    <property type="evidence" value="ECO:0007669"/>
    <property type="project" value="TreeGrafter"/>
</dbReference>
<evidence type="ECO:0000256" key="7">
    <source>
        <dbReference type="RuleBase" id="RU003690"/>
    </source>
</evidence>
<dbReference type="Gene3D" id="3.20.20.80">
    <property type="entry name" value="Glycosidases"/>
    <property type="match status" value="1"/>
</dbReference>
<evidence type="ECO:0000256" key="2">
    <source>
        <dbReference type="ARBA" id="ARBA00022801"/>
    </source>
</evidence>
<comment type="similarity">
    <text evidence="1 7">Belongs to the glycosyl hydrolase 1 family.</text>
</comment>
<dbReference type="InterPro" id="IPR017853">
    <property type="entry name" value="GH"/>
</dbReference>
<dbReference type="STRING" id="44252.DJ90_5892"/>
<keyword evidence="9" id="KW-1185">Reference proteome</keyword>
<dbReference type="GO" id="GO:0016052">
    <property type="term" value="P:carbohydrate catabolic process"/>
    <property type="evidence" value="ECO:0007669"/>
    <property type="project" value="TreeGrafter"/>
</dbReference>
<dbReference type="InterPro" id="IPR033132">
    <property type="entry name" value="GH_1_N_CS"/>
</dbReference>
<dbReference type="NCBIfam" id="NF007154">
    <property type="entry name" value="PRK09589.1"/>
    <property type="match status" value="1"/>
</dbReference>
<dbReference type="PROSITE" id="PS00653">
    <property type="entry name" value="GLYCOSYL_HYDROL_F1_2"/>
    <property type="match status" value="1"/>
</dbReference>
<dbReference type="EMBL" id="JMQA01000034">
    <property type="protein sequence ID" value="KFN07468.1"/>
    <property type="molecule type" value="Genomic_DNA"/>
</dbReference>
<organism evidence="8 9">
    <name type="scientific">Paenibacillus macerans</name>
    <name type="common">Bacillus macerans</name>
    <dbReference type="NCBI Taxonomy" id="44252"/>
    <lineage>
        <taxon>Bacteria</taxon>
        <taxon>Bacillati</taxon>
        <taxon>Bacillota</taxon>
        <taxon>Bacilli</taxon>
        <taxon>Bacillales</taxon>
        <taxon>Paenibacillaceae</taxon>
        <taxon>Paenibacillus</taxon>
    </lineage>
</organism>
<dbReference type="PATRIC" id="fig|44252.3.peg.3825"/>
<dbReference type="HOGENOM" id="CLU_001859_0_1_9"/>
<comment type="caution">
    <text evidence="8">The sequence shown here is derived from an EMBL/GenBank/DDBJ whole genome shotgun (WGS) entry which is preliminary data.</text>
</comment>
<dbReference type="GeneID" id="77009648"/>
<dbReference type="GO" id="GO:0008422">
    <property type="term" value="F:beta-glucosidase activity"/>
    <property type="evidence" value="ECO:0007669"/>
    <property type="project" value="TreeGrafter"/>
</dbReference>
<gene>
    <name evidence="8" type="primary">bglH</name>
    <name evidence="8" type="ORF">DJ90_5892</name>
</gene>
<dbReference type="PANTHER" id="PTHR10353">
    <property type="entry name" value="GLYCOSYL HYDROLASE"/>
    <property type="match status" value="1"/>
</dbReference>
<evidence type="ECO:0000256" key="4">
    <source>
        <dbReference type="ARBA" id="ARBA00031448"/>
    </source>
</evidence>
<dbReference type="InterPro" id="IPR001360">
    <property type="entry name" value="Glyco_hydro_1"/>
</dbReference>
<keyword evidence="3 8" id="KW-0326">Glycosidase</keyword>
<evidence type="ECO:0000256" key="6">
    <source>
        <dbReference type="ARBA" id="ARBA00079432"/>
    </source>
</evidence>
<dbReference type="AlphaFoldDB" id="A0A090ZAQ0"/>
<dbReference type="Pfam" id="PF00232">
    <property type="entry name" value="Glyco_hydro_1"/>
    <property type="match status" value="1"/>
</dbReference>
<evidence type="ECO:0000256" key="5">
    <source>
        <dbReference type="ARBA" id="ARBA00032194"/>
    </source>
</evidence>
<dbReference type="Proteomes" id="UP000029278">
    <property type="component" value="Unassembled WGS sequence"/>
</dbReference>
<keyword evidence="2 8" id="KW-0378">Hydrolase</keyword>